<name>A0AAD8Y8J1_9STRA</name>
<organism evidence="1 2">
    <name type="scientific">Skeletonema marinoi</name>
    <dbReference type="NCBI Taxonomy" id="267567"/>
    <lineage>
        <taxon>Eukaryota</taxon>
        <taxon>Sar</taxon>
        <taxon>Stramenopiles</taxon>
        <taxon>Ochrophyta</taxon>
        <taxon>Bacillariophyta</taxon>
        <taxon>Coscinodiscophyceae</taxon>
        <taxon>Thalassiosirophycidae</taxon>
        <taxon>Thalassiosirales</taxon>
        <taxon>Skeletonemataceae</taxon>
        <taxon>Skeletonema</taxon>
        <taxon>Skeletonema marinoi-dohrnii complex</taxon>
    </lineage>
</organism>
<dbReference type="AlphaFoldDB" id="A0AAD8Y8J1"/>
<evidence type="ECO:0000313" key="1">
    <source>
        <dbReference type="EMBL" id="KAK1741786.1"/>
    </source>
</evidence>
<protein>
    <submittedName>
        <fullName evidence="1">Uncharacterized protein</fullName>
    </submittedName>
</protein>
<gene>
    <name evidence="1" type="ORF">QTG54_007359</name>
</gene>
<sequence>MAASSPLLLRSLLRNSSITSLPRCTHQHNSIIRIERQLFHTTRYTQQSTFSPLRERLRELRRNGTPEIVFGGVVLAVVGIDYYLQQRNDQQRSKMIRQFEEEVKQDEEVSRKEERELINNNGGAGMKPKFQCVVRVVPQQFDGHKCLTNLKVGDVVNVLQEGVGPDNKYNLCSIERLADSSTAAEEKHNISVGWFPCSCLEKIEQTAPKK</sequence>
<dbReference type="Proteomes" id="UP001224775">
    <property type="component" value="Unassembled WGS sequence"/>
</dbReference>
<comment type="caution">
    <text evidence="1">The sequence shown here is derived from an EMBL/GenBank/DDBJ whole genome shotgun (WGS) entry which is preliminary data.</text>
</comment>
<proteinExistence type="predicted"/>
<evidence type="ECO:0000313" key="2">
    <source>
        <dbReference type="Proteomes" id="UP001224775"/>
    </source>
</evidence>
<dbReference type="EMBL" id="JATAAI010000012">
    <property type="protein sequence ID" value="KAK1741786.1"/>
    <property type="molecule type" value="Genomic_DNA"/>
</dbReference>
<accession>A0AAD8Y8J1</accession>
<reference evidence="1" key="1">
    <citation type="submission" date="2023-06" db="EMBL/GenBank/DDBJ databases">
        <title>Survivors Of The Sea: Transcriptome response of Skeletonema marinoi to long-term dormancy.</title>
        <authorList>
            <person name="Pinder M.I.M."/>
            <person name="Kourtchenko O."/>
            <person name="Robertson E.K."/>
            <person name="Larsson T."/>
            <person name="Maumus F."/>
            <person name="Osuna-Cruz C.M."/>
            <person name="Vancaester E."/>
            <person name="Stenow R."/>
            <person name="Vandepoele K."/>
            <person name="Ploug H."/>
            <person name="Bruchert V."/>
            <person name="Godhe A."/>
            <person name="Topel M."/>
        </authorList>
    </citation>
    <scope>NUCLEOTIDE SEQUENCE</scope>
    <source>
        <strain evidence="1">R05AC</strain>
    </source>
</reference>
<keyword evidence="2" id="KW-1185">Reference proteome</keyword>